<reference evidence="2 3" key="1">
    <citation type="submission" date="2014-06" db="EMBL/GenBank/DDBJ databases">
        <title>Whole Genome Sequences of Three Symbiotic Endozoicomonas Bacteria.</title>
        <authorList>
            <person name="Neave M.J."/>
            <person name="Apprill A."/>
            <person name="Voolstra C.R."/>
        </authorList>
    </citation>
    <scope>NUCLEOTIDE SEQUENCE [LARGE SCALE GENOMIC DNA]</scope>
    <source>
        <strain evidence="2 3">DSM 25634</strain>
    </source>
</reference>
<dbReference type="AlphaFoldDB" id="A0A081NL50"/>
<dbReference type="Proteomes" id="UP000028073">
    <property type="component" value="Unassembled WGS sequence"/>
</dbReference>
<dbReference type="eggNOG" id="COG4397">
    <property type="taxonomic scope" value="Bacteria"/>
</dbReference>
<name>A0A081NL50_9GAMM</name>
<dbReference type="InterPro" id="IPR018774">
    <property type="entry name" value="Phage_Mu_GpT"/>
</dbReference>
<sequence length="297" mass="33086">MNISAPALAAIYNAVKLHFNQGRNSYSPYWEKIATLVNSTAAQEDYAWLGEFSRLREWIGDRQVNQMRIYDYSIKNKKFEATEGILAEYIEDDTYGVLMPKFADMGYAAATHPDELIFALLAAGFTTACYDGQNFFDTDHPVGEVGSEVSVSNMQAGTGSPWFLLDTTRPLKPLILQRRRDYRLQAKTDAGTSDHVFIKDEYLYGVDARVNAGFAFWQQAFASKAALDDTNFDAGIESMMKLKTDKGRKLGIMPNLLVVGPSNRAAAKKVVEAENKAQGESNTNYKAVEVAVVPWLD</sequence>
<evidence type="ECO:0000259" key="1">
    <source>
        <dbReference type="Pfam" id="PF10124"/>
    </source>
</evidence>
<dbReference type="EMBL" id="JOKH01000001">
    <property type="protein sequence ID" value="KEQ19173.1"/>
    <property type="molecule type" value="Genomic_DNA"/>
</dbReference>
<keyword evidence="3" id="KW-1185">Reference proteome</keyword>
<protein>
    <submittedName>
        <fullName evidence="2">Mu-like prophage major head subunit gpT</fullName>
    </submittedName>
</protein>
<organism evidence="2 3">
    <name type="scientific">Endozoicomonas numazuensis</name>
    <dbReference type="NCBI Taxonomy" id="1137799"/>
    <lineage>
        <taxon>Bacteria</taxon>
        <taxon>Pseudomonadati</taxon>
        <taxon>Pseudomonadota</taxon>
        <taxon>Gammaproteobacteria</taxon>
        <taxon>Oceanospirillales</taxon>
        <taxon>Endozoicomonadaceae</taxon>
        <taxon>Endozoicomonas</taxon>
    </lineage>
</organism>
<comment type="caution">
    <text evidence="2">The sequence shown here is derived from an EMBL/GenBank/DDBJ whole genome shotgun (WGS) entry which is preliminary data.</text>
</comment>
<dbReference type="STRING" id="1137799.GZ78_04035"/>
<feature type="domain" description="Bacteriophage Mu GpT" evidence="1">
    <location>
        <begin position="8"/>
        <end position="296"/>
    </location>
</feature>
<dbReference type="Pfam" id="PF10124">
    <property type="entry name" value="Mu-like_gpT"/>
    <property type="match status" value="1"/>
</dbReference>
<dbReference type="RefSeq" id="WP_034832850.1">
    <property type="nucleotide sequence ID" value="NZ_JOKH01000001.1"/>
</dbReference>
<dbReference type="OrthoDB" id="9804833at2"/>
<gene>
    <name evidence="2" type="ORF">GZ78_04035</name>
</gene>
<accession>A0A081NL50</accession>
<proteinExistence type="predicted"/>
<evidence type="ECO:0000313" key="2">
    <source>
        <dbReference type="EMBL" id="KEQ19173.1"/>
    </source>
</evidence>
<evidence type="ECO:0000313" key="3">
    <source>
        <dbReference type="Proteomes" id="UP000028073"/>
    </source>
</evidence>